<dbReference type="AlphaFoldDB" id="A0A0E9UHD1"/>
<protein>
    <submittedName>
        <fullName evidence="1">Uncharacterized protein</fullName>
    </submittedName>
</protein>
<proteinExistence type="predicted"/>
<reference evidence="1" key="2">
    <citation type="journal article" date="2015" name="Fish Shellfish Immunol.">
        <title>Early steps in the European eel (Anguilla anguilla)-Vibrio vulnificus interaction in the gills: Role of the RtxA13 toxin.</title>
        <authorList>
            <person name="Callol A."/>
            <person name="Pajuelo D."/>
            <person name="Ebbesson L."/>
            <person name="Teles M."/>
            <person name="MacKenzie S."/>
            <person name="Amaro C."/>
        </authorList>
    </citation>
    <scope>NUCLEOTIDE SEQUENCE</scope>
</reference>
<dbReference type="EMBL" id="GBXM01043431">
    <property type="protein sequence ID" value="JAH65146.1"/>
    <property type="molecule type" value="Transcribed_RNA"/>
</dbReference>
<organism evidence="1">
    <name type="scientific">Anguilla anguilla</name>
    <name type="common">European freshwater eel</name>
    <name type="synonym">Muraena anguilla</name>
    <dbReference type="NCBI Taxonomy" id="7936"/>
    <lineage>
        <taxon>Eukaryota</taxon>
        <taxon>Metazoa</taxon>
        <taxon>Chordata</taxon>
        <taxon>Craniata</taxon>
        <taxon>Vertebrata</taxon>
        <taxon>Euteleostomi</taxon>
        <taxon>Actinopterygii</taxon>
        <taxon>Neopterygii</taxon>
        <taxon>Teleostei</taxon>
        <taxon>Anguilliformes</taxon>
        <taxon>Anguillidae</taxon>
        <taxon>Anguilla</taxon>
    </lineage>
</organism>
<reference evidence="1" key="1">
    <citation type="submission" date="2014-11" db="EMBL/GenBank/DDBJ databases">
        <authorList>
            <person name="Amaro Gonzalez C."/>
        </authorList>
    </citation>
    <scope>NUCLEOTIDE SEQUENCE</scope>
</reference>
<sequence>MEAVEFLVLVIIRCPQLSAKQTYAEDIPNNNSHFIMHPFFSLCQNFVGKDR</sequence>
<accession>A0A0E9UHD1</accession>
<evidence type="ECO:0000313" key="1">
    <source>
        <dbReference type="EMBL" id="JAH65146.1"/>
    </source>
</evidence>
<name>A0A0E9UHD1_ANGAN</name>